<accession>A0A7S4P312</accession>
<dbReference type="Pfam" id="PF03358">
    <property type="entry name" value="FMN_red"/>
    <property type="match status" value="1"/>
</dbReference>
<dbReference type="GO" id="GO:0016655">
    <property type="term" value="F:oxidoreductase activity, acting on NAD(P)H, quinone or similar compound as acceptor"/>
    <property type="evidence" value="ECO:0007669"/>
    <property type="project" value="TreeGrafter"/>
</dbReference>
<name>A0A7S4P312_9EUKA</name>
<dbReference type="InterPro" id="IPR005025">
    <property type="entry name" value="FMN_Rdtase-like_dom"/>
</dbReference>
<evidence type="ECO:0000256" key="1">
    <source>
        <dbReference type="SAM" id="MobiDB-lite"/>
    </source>
</evidence>
<dbReference type="AlphaFoldDB" id="A0A7S4P312"/>
<dbReference type="InterPro" id="IPR029039">
    <property type="entry name" value="Flavoprotein-like_sf"/>
</dbReference>
<dbReference type="PANTHER" id="PTHR43590:SF1">
    <property type="entry name" value="ARSENIC RESISTANCE PROTEIN ARSH (AFU_ORTHOLOGUE AFUA_5G15030)"/>
    <property type="match status" value="1"/>
</dbReference>
<dbReference type="Gene3D" id="3.40.50.360">
    <property type="match status" value="1"/>
</dbReference>
<organism evidence="3">
    <name type="scientific">Paramoeba aestuarina</name>
    <dbReference type="NCBI Taxonomy" id="180227"/>
    <lineage>
        <taxon>Eukaryota</taxon>
        <taxon>Amoebozoa</taxon>
        <taxon>Discosea</taxon>
        <taxon>Flabellinia</taxon>
        <taxon>Dactylopodida</taxon>
        <taxon>Paramoebidae</taxon>
        <taxon>Paramoeba</taxon>
    </lineage>
</organism>
<gene>
    <name evidence="3" type="ORF">NAES01612_LOCUS18386</name>
</gene>
<evidence type="ECO:0000259" key="2">
    <source>
        <dbReference type="Pfam" id="PF03358"/>
    </source>
</evidence>
<feature type="compositionally biased region" description="Polar residues" evidence="1">
    <location>
        <begin position="327"/>
        <end position="340"/>
    </location>
</feature>
<dbReference type="InterPro" id="IPR014063">
    <property type="entry name" value="Arsenate-R_ArsH"/>
</dbReference>
<dbReference type="EMBL" id="HBKR01028200">
    <property type="protein sequence ID" value="CAE2322004.1"/>
    <property type="molecule type" value="Transcribed_RNA"/>
</dbReference>
<protein>
    <recommendedName>
        <fullName evidence="2">NADPH-dependent FMN reductase-like domain-containing protein</fullName>
    </recommendedName>
</protein>
<feature type="domain" description="NADPH-dependent FMN reductase-like" evidence="2">
    <location>
        <begin position="127"/>
        <end position="271"/>
    </location>
</feature>
<dbReference type="SUPFAM" id="SSF52218">
    <property type="entry name" value="Flavoproteins"/>
    <property type="match status" value="1"/>
</dbReference>
<proteinExistence type="predicted"/>
<sequence length="340" mass="38300">MMCFKRYKRGLYIYKSFYLFCAHLTVSLLSSPSFCSSFVPATSSSSSLLLTTSNYSNMADNNNNTQNDETTELKELCCQLDHLEVNQACSTGSCAGVSTIEDDTPAHTIKSTLKDLNLEGVASSHPPRVLVLYGSLRPEAYSKKLSKEVCRGLTKFGCEVKTFDPHKLPVFDRQSNDHPEVKKLRELSIWSEAQCWISPEQHGSMTAVFKNQIDWLPLSEGSVRPTQGRTLAVFEVSGGSQSFNTVNQLRILGRWMRMITIPNQSSIPKAWSEFDECGRMKPSSLRMRVIDVCEELFRFTLMTRDRIPALVTRASEQKELREKGQLTPGQGVQDVTQKKE</sequence>
<evidence type="ECO:0000313" key="3">
    <source>
        <dbReference type="EMBL" id="CAE2322004.1"/>
    </source>
</evidence>
<reference evidence="3" key="1">
    <citation type="submission" date="2021-01" db="EMBL/GenBank/DDBJ databases">
        <authorList>
            <person name="Corre E."/>
            <person name="Pelletier E."/>
            <person name="Niang G."/>
            <person name="Scheremetjew M."/>
            <person name="Finn R."/>
            <person name="Kale V."/>
            <person name="Holt S."/>
            <person name="Cochrane G."/>
            <person name="Meng A."/>
            <person name="Brown T."/>
            <person name="Cohen L."/>
        </authorList>
    </citation>
    <scope>NUCLEOTIDE SEQUENCE</scope>
    <source>
        <strain evidence="3">SoJaBio B1-5/56/2</strain>
    </source>
</reference>
<dbReference type="PANTHER" id="PTHR43590">
    <property type="entry name" value="ARSENIC RESISTANCE PROTEIN ARSH (AFU_ORTHOLOGUE AFUA_5G15030)"/>
    <property type="match status" value="1"/>
</dbReference>
<feature type="region of interest" description="Disordered" evidence="1">
    <location>
        <begin position="316"/>
        <end position="340"/>
    </location>
</feature>
<dbReference type="NCBIfam" id="TIGR02690">
    <property type="entry name" value="resist_ArsH"/>
    <property type="match status" value="1"/>
</dbReference>